<comment type="subcellular location">
    <subcellularLocation>
        <location evidence="1">Nucleus</location>
    </subcellularLocation>
</comment>
<evidence type="ECO:0000256" key="3">
    <source>
        <dbReference type="ARBA" id="ARBA00022723"/>
    </source>
</evidence>
<dbReference type="InterPro" id="IPR051497">
    <property type="entry name" value="Dev/Hematopoietic_TF"/>
</dbReference>
<keyword evidence="3" id="KW-0479">Metal-binding</keyword>
<dbReference type="GO" id="GO:0000978">
    <property type="term" value="F:RNA polymerase II cis-regulatory region sequence-specific DNA binding"/>
    <property type="evidence" value="ECO:0007669"/>
    <property type="project" value="TreeGrafter"/>
</dbReference>
<dbReference type="GO" id="GO:0006357">
    <property type="term" value="P:regulation of transcription by RNA polymerase II"/>
    <property type="evidence" value="ECO:0007669"/>
    <property type="project" value="TreeGrafter"/>
</dbReference>
<feature type="region of interest" description="Disordered" evidence="11">
    <location>
        <begin position="1"/>
        <end position="123"/>
    </location>
</feature>
<evidence type="ECO:0000256" key="4">
    <source>
        <dbReference type="ARBA" id="ARBA00022737"/>
    </source>
</evidence>
<dbReference type="Proteomes" id="UP000887574">
    <property type="component" value="Unplaced"/>
</dbReference>
<accession>A0A915CPM4</accession>
<evidence type="ECO:0000259" key="12">
    <source>
        <dbReference type="Pfam" id="PF25491"/>
    </source>
</evidence>
<feature type="region of interest" description="Disordered" evidence="11">
    <location>
        <begin position="352"/>
        <end position="384"/>
    </location>
</feature>
<feature type="compositionally biased region" description="Basic and acidic residues" evidence="11">
    <location>
        <begin position="369"/>
        <end position="382"/>
    </location>
</feature>
<evidence type="ECO:0000256" key="9">
    <source>
        <dbReference type="ARBA" id="ARBA00023163"/>
    </source>
</evidence>
<keyword evidence="10" id="KW-0539">Nucleus</keyword>
<keyword evidence="2" id="KW-1017">Isopeptide bond</keyword>
<dbReference type="AlphaFoldDB" id="A0A915CPM4"/>
<feature type="domain" description="BCL-11A-like CCHC zinc finger" evidence="12">
    <location>
        <begin position="130"/>
        <end position="157"/>
    </location>
</feature>
<keyword evidence="5" id="KW-0863">Zinc-finger</keyword>
<dbReference type="InterPro" id="IPR057448">
    <property type="entry name" value="BCL-11A_Znf_CCHC"/>
</dbReference>
<evidence type="ECO:0000256" key="11">
    <source>
        <dbReference type="SAM" id="MobiDB-lite"/>
    </source>
</evidence>
<keyword evidence="9" id="KW-0804">Transcription</keyword>
<dbReference type="WBParaSite" id="jg11206">
    <property type="protein sequence ID" value="jg11206"/>
    <property type="gene ID" value="jg11206"/>
</dbReference>
<dbReference type="PANTHER" id="PTHR45993:SF6">
    <property type="entry name" value="C2H2-TYPE DOMAIN-CONTAINING PROTEIN"/>
    <property type="match status" value="1"/>
</dbReference>
<evidence type="ECO:0000256" key="1">
    <source>
        <dbReference type="ARBA" id="ARBA00004123"/>
    </source>
</evidence>
<evidence type="ECO:0000256" key="8">
    <source>
        <dbReference type="ARBA" id="ARBA00023015"/>
    </source>
</evidence>
<keyword evidence="6" id="KW-0862">Zinc</keyword>
<protein>
    <submittedName>
        <fullName evidence="14">C2H2-type domain-containing protein</fullName>
    </submittedName>
</protein>
<reference evidence="14" key="1">
    <citation type="submission" date="2022-11" db="UniProtKB">
        <authorList>
            <consortium name="WormBaseParasite"/>
        </authorList>
    </citation>
    <scope>IDENTIFICATION</scope>
</reference>
<evidence type="ECO:0000256" key="5">
    <source>
        <dbReference type="ARBA" id="ARBA00022771"/>
    </source>
</evidence>
<sequence length="560" mass="61114">MWRDSSSRHLRSCPIHQIINQTPSLTNRPNPADSNNPVSSHPSESSTCSRESELLVTATTSQNTRGRCRGMRAQVAASQHSHSNDDEEMEGLDHQDHQEEEEEDEELEEMDEDDEEDSAARQAADRHHDLIICADCRQEFSIGQFALFLEHKIGRCDGGKHTPSDDATASSSLLVDSASPGVLRGGGVGRRKNVMEESRFHRSSSTGLLDRQASTTSLVMKLQQHHLHQCREVGVDTSDFEMTDALCNNAKLHTSCDHLNKPTSKRNSSCCSSTTTSTKVFTCHSCKQKCSDIWGLLEHVFMAHGFRISDENLPHFNYPTSTPTATATGVIVQTSTPNTTLGSLMGICGPGGKKVAGARRRPQQLVQDSQKREDGGQHKSDENAIPQQPIPMLLERQPFNNLLASLVTPPPPSSTPSQSFLAARNRLNSSRSLGNGSKSAFSLNAFCSERLKEIAEKVGEPALDPNSLISPISILNKTPSSDSLRSPDHKRAYTELTDDELHQTQNLAAAAAAAQSAAAASTTLSLAAALQQHQQNNSKPQSTTSFSLKCWQLCRTTTFP</sequence>
<evidence type="ECO:0000256" key="7">
    <source>
        <dbReference type="ARBA" id="ARBA00022843"/>
    </source>
</evidence>
<keyword evidence="13" id="KW-1185">Reference proteome</keyword>
<proteinExistence type="predicted"/>
<dbReference type="GO" id="GO:0003700">
    <property type="term" value="F:DNA-binding transcription factor activity"/>
    <property type="evidence" value="ECO:0007669"/>
    <property type="project" value="TreeGrafter"/>
</dbReference>
<keyword evidence="7" id="KW-0832">Ubl conjugation</keyword>
<dbReference type="GO" id="GO:0005634">
    <property type="term" value="C:nucleus"/>
    <property type="evidence" value="ECO:0007669"/>
    <property type="project" value="UniProtKB-SubCell"/>
</dbReference>
<feature type="region of interest" description="Disordered" evidence="11">
    <location>
        <begin position="160"/>
        <end position="209"/>
    </location>
</feature>
<feature type="compositionally biased region" description="Polar residues" evidence="11">
    <location>
        <begin position="18"/>
        <end position="49"/>
    </location>
</feature>
<feature type="compositionally biased region" description="Acidic residues" evidence="11">
    <location>
        <begin position="98"/>
        <end position="117"/>
    </location>
</feature>
<dbReference type="PANTHER" id="PTHR45993">
    <property type="entry name" value="B-CELL LYMPHOMA/LEUKEMIA 11"/>
    <property type="match status" value="1"/>
</dbReference>
<feature type="compositionally biased region" description="Polar residues" evidence="11">
    <location>
        <begin position="165"/>
        <end position="174"/>
    </location>
</feature>
<keyword evidence="8" id="KW-0805">Transcription regulation</keyword>
<evidence type="ECO:0000256" key="6">
    <source>
        <dbReference type="ARBA" id="ARBA00022833"/>
    </source>
</evidence>
<name>A0A915CPM4_9BILA</name>
<dbReference type="GO" id="GO:0008270">
    <property type="term" value="F:zinc ion binding"/>
    <property type="evidence" value="ECO:0007669"/>
    <property type="project" value="UniProtKB-KW"/>
</dbReference>
<keyword evidence="4" id="KW-0677">Repeat</keyword>
<evidence type="ECO:0000256" key="10">
    <source>
        <dbReference type="ARBA" id="ARBA00023242"/>
    </source>
</evidence>
<organism evidence="13 14">
    <name type="scientific">Ditylenchus dipsaci</name>
    <dbReference type="NCBI Taxonomy" id="166011"/>
    <lineage>
        <taxon>Eukaryota</taxon>
        <taxon>Metazoa</taxon>
        <taxon>Ecdysozoa</taxon>
        <taxon>Nematoda</taxon>
        <taxon>Chromadorea</taxon>
        <taxon>Rhabditida</taxon>
        <taxon>Tylenchina</taxon>
        <taxon>Tylenchomorpha</taxon>
        <taxon>Sphaerularioidea</taxon>
        <taxon>Anguinidae</taxon>
        <taxon>Anguininae</taxon>
        <taxon>Ditylenchus</taxon>
    </lineage>
</organism>
<evidence type="ECO:0000313" key="14">
    <source>
        <dbReference type="WBParaSite" id="jg11206"/>
    </source>
</evidence>
<evidence type="ECO:0000256" key="2">
    <source>
        <dbReference type="ARBA" id="ARBA00022499"/>
    </source>
</evidence>
<dbReference type="Pfam" id="PF25491">
    <property type="entry name" value="CCHC_BCL-11A"/>
    <property type="match status" value="1"/>
</dbReference>
<evidence type="ECO:0000313" key="13">
    <source>
        <dbReference type="Proteomes" id="UP000887574"/>
    </source>
</evidence>